<evidence type="ECO:0000313" key="7">
    <source>
        <dbReference type="Proteomes" id="UP001224392"/>
    </source>
</evidence>
<feature type="transmembrane region" description="Helical" evidence="4">
    <location>
        <begin position="156"/>
        <end position="177"/>
    </location>
</feature>
<evidence type="ECO:0000256" key="3">
    <source>
        <dbReference type="ARBA" id="ARBA00023136"/>
    </source>
</evidence>
<keyword evidence="2 4" id="KW-1133">Transmembrane helix</keyword>
<dbReference type="InterPro" id="IPR011701">
    <property type="entry name" value="MFS"/>
</dbReference>
<sequence length="450" mass="46870">MTNSTGRRFLGLNPEAGVSVRNLLTFYFACLATIMFASFIPQSQPFLLTEFLGIEQERHGMVSGLLNFWAEITIIIAVAVFGPLSDRFGRRPVTAFGFIIMSAGIALYPHARDIQELLFVRLFYSVGLAAVTTTIVALIADYVQDESRGRATGLQGVMNGIGAMISVFLLLQIPAILQNGGASAQEAGIQTYTVVAIIAFLTGILMLAGLKNGTARSSSEHSESILAIASNGLRAARDPGIALAYGASFVARGNLMIVGTFFTLWVTNHGTAEMGLSRADALAKAGMIVGIAQGCALLGAPLFGILADRIDRVKALTISLAVSAVGYGSTFFITDPFAPGMILCAVLIGLGEISCVITSGVLVAQQAPKAHRGAVIGFFTLSGAVGILVASVVGGYLFDHWRPSGPFVFFAGVAVLVMGWSILTGKSVQPLAEASANGPAQSAAESPAGA</sequence>
<gene>
    <name evidence="6" type="ORF">MNKW57_06240</name>
</gene>
<evidence type="ECO:0000259" key="5">
    <source>
        <dbReference type="PROSITE" id="PS50850"/>
    </source>
</evidence>
<evidence type="ECO:0000256" key="1">
    <source>
        <dbReference type="ARBA" id="ARBA00022692"/>
    </source>
</evidence>
<reference evidence="6 7" key="1">
    <citation type="submission" date="2023-04" db="EMBL/GenBank/DDBJ databases">
        <title>Marinobulbifer ophiurae gen. nov., sp. Nov., isolate from tissue of brittle star Ophioplocus japonicus.</title>
        <authorList>
            <person name="Kawano K."/>
            <person name="Sawayama S."/>
            <person name="Nakagawa S."/>
        </authorList>
    </citation>
    <scope>NUCLEOTIDE SEQUENCE [LARGE SCALE GENOMIC DNA]</scope>
    <source>
        <strain evidence="6 7">NKW57</strain>
    </source>
</reference>
<proteinExistence type="predicted"/>
<feature type="transmembrane region" description="Helical" evidence="4">
    <location>
        <begin position="375"/>
        <end position="398"/>
    </location>
</feature>
<feature type="transmembrane region" description="Helical" evidence="4">
    <location>
        <begin position="20"/>
        <end position="40"/>
    </location>
</feature>
<dbReference type="InterPro" id="IPR036259">
    <property type="entry name" value="MFS_trans_sf"/>
</dbReference>
<comment type="caution">
    <text evidence="6">The sequence shown here is derived from an EMBL/GenBank/DDBJ whole genome shotgun (WGS) entry which is preliminary data.</text>
</comment>
<feature type="transmembrane region" description="Helical" evidence="4">
    <location>
        <begin position="313"/>
        <end position="334"/>
    </location>
</feature>
<protein>
    <submittedName>
        <fullName evidence="6">MFS transporter</fullName>
    </submittedName>
</protein>
<feature type="transmembrane region" description="Helical" evidence="4">
    <location>
        <begin position="340"/>
        <end position="363"/>
    </location>
</feature>
<organism evidence="6 7">
    <name type="scientific">Biformimicrobium ophioploci</name>
    <dbReference type="NCBI Taxonomy" id="3036711"/>
    <lineage>
        <taxon>Bacteria</taxon>
        <taxon>Pseudomonadati</taxon>
        <taxon>Pseudomonadota</taxon>
        <taxon>Gammaproteobacteria</taxon>
        <taxon>Cellvibrionales</taxon>
        <taxon>Microbulbiferaceae</taxon>
        <taxon>Biformimicrobium</taxon>
    </lineage>
</organism>
<feature type="transmembrane region" description="Helical" evidence="4">
    <location>
        <begin position="123"/>
        <end position="144"/>
    </location>
</feature>
<evidence type="ECO:0000313" key="6">
    <source>
        <dbReference type="EMBL" id="GMG86303.1"/>
    </source>
</evidence>
<feature type="transmembrane region" description="Helical" evidence="4">
    <location>
        <begin position="93"/>
        <end position="111"/>
    </location>
</feature>
<dbReference type="InterPro" id="IPR020846">
    <property type="entry name" value="MFS_dom"/>
</dbReference>
<feature type="transmembrane region" description="Helical" evidence="4">
    <location>
        <begin position="404"/>
        <end position="423"/>
    </location>
</feature>
<dbReference type="EMBL" id="BSYJ01000001">
    <property type="protein sequence ID" value="GMG86303.1"/>
    <property type="molecule type" value="Genomic_DNA"/>
</dbReference>
<accession>A0ABQ6LW45</accession>
<evidence type="ECO:0000256" key="4">
    <source>
        <dbReference type="SAM" id="Phobius"/>
    </source>
</evidence>
<dbReference type="PANTHER" id="PTHR23524:SF1">
    <property type="entry name" value="MRH DOMAIN-CONTAINING PROTEIN-RELATED"/>
    <property type="match status" value="1"/>
</dbReference>
<evidence type="ECO:0000256" key="2">
    <source>
        <dbReference type="ARBA" id="ARBA00022989"/>
    </source>
</evidence>
<feature type="domain" description="Major facilitator superfamily (MFS) profile" evidence="5">
    <location>
        <begin position="22"/>
        <end position="429"/>
    </location>
</feature>
<dbReference type="Proteomes" id="UP001224392">
    <property type="component" value="Unassembled WGS sequence"/>
</dbReference>
<keyword evidence="1 4" id="KW-0812">Transmembrane</keyword>
<dbReference type="PROSITE" id="PS50850">
    <property type="entry name" value="MFS"/>
    <property type="match status" value="1"/>
</dbReference>
<dbReference type="RefSeq" id="WP_285762806.1">
    <property type="nucleotide sequence ID" value="NZ_BSYJ01000001.1"/>
</dbReference>
<keyword evidence="3 4" id="KW-0472">Membrane</keyword>
<dbReference type="Pfam" id="PF07690">
    <property type="entry name" value="MFS_1"/>
    <property type="match status" value="1"/>
</dbReference>
<dbReference type="Gene3D" id="1.20.1250.20">
    <property type="entry name" value="MFS general substrate transporter like domains"/>
    <property type="match status" value="2"/>
</dbReference>
<name>A0ABQ6LW45_9GAMM</name>
<feature type="transmembrane region" description="Helical" evidence="4">
    <location>
        <begin position="242"/>
        <end position="265"/>
    </location>
</feature>
<feature type="transmembrane region" description="Helical" evidence="4">
    <location>
        <begin position="189"/>
        <end position="210"/>
    </location>
</feature>
<feature type="transmembrane region" description="Helical" evidence="4">
    <location>
        <begin position="285"/>
        <end position="306"/>
    </location>
</feature>
<feature type="transmembrane region" description="Helical" evidence="4">
    <location>
        <begin position="60"/>
        <end position="81"/>
    </location>
</feature>
<keyword evidence="7" id="KW-1185">Reference proteome</keyword>
<dbReference type="PANTHER" id="PTHR23524">
    <property type="entry name" value="TRANSPORTER, PUTATIVE (AFU_ORTHOLOGUE AFUA_8G04850)-RELATED"/>
    <property type="match status" value="1"/>
</dbReference>
<dbReference type="SUPFAM" id="SSF103473">
    <property type="entry name" value="MFS general substrate transporter"/>
    <property type="match status" value="1"/>
</dbReference>